<accession>A0A238BZE3</accession>
<evidence type="ECO:0000313" key="4">
    <source>
        <dbReference type="Proteomes" id="UP000242913"/>
    </source>
</evidence>
<protein>
    <submittedName>
        <fullName evidence="3">Uncharacterized protein</fullName>
    </submittedName>
</protein>
<keyword evidence="1" id="KW-0175">Coiled coil</keyword>
<dbReference type="EMBL" id="KZ269985">
    <property type="protein sequence ID" value="OZC10637.1"/>
    <property type="molecule type" value="Genomic_DNA"/>
</dbReference>
<gene>
    <name evidence="3" type="ORF">X798_02386</name>
</gene>
<evidence type="ECO:0000256" key="1">
    <source>
        <dbReference type="SAM" id="Coils"/>
    </source>
</evidence>
<dbReference type="Proteomes" id="UP000242913">
    <property type="component" value="Unassembled WGS sequence"/>
</dbReference>
<feature type="region of interest" description="Disordered" evidence="2">
    <location>
        <begin position="1"/>
        <end position="62"/>
    </location>
</feature>
<organism evidence="3 4">
    <name type="scientific">Onchocerca flexuosa</name>
    <dbReference type="NCBI Taxonomy" id="387005"/>
    <lineage>
        <taxon>Eukaryota</taxon>
        <taxon>Metazoa</taxon>
        <taxon>Ecdysozoa</taxon>
        <taxon>Nematoda</taxon>
        <taxon>Chromadorea</taxon>
        <taxon>Rhabditida</taxon>
        <taxon>Spirurina</taxon>
        <taxon>Spiruromorpha</taxon>
        <taxon>Filarioidea</taxon>
        <taxon>Onchocercidae</taxon>
        <taxon>Onchocerca</taxon>
    </lineage>
</organism>
<evidence type="ECO:0000256" key="2">
    <source>
        <dbReference type="SAM" id="MobiDB-lite"/>
    </source>
</evidence>
<reference evidence="3 4" key="1">
    <citation type="submission" date="2015-12" db="EMBL/GenBank/DDBJ databases">
        <title>Draft genome of the nematode, Onchocerca flexuosa.</title>
        <authorList>
            <person name="Mitreva M."/>
        </authorList>
    </citation>
    <scope>NUCLEOTIDE SEQUENCE [LARGE SCALE GENOMIC DNA]</scope>
    <source>
        <strain evidence="3">Red Deer</strain>
    </source>
</reference>
<name>A0A238BZE3_9BILA</name>
<evidence type="ECO:0000313" key="3">
    <source>
        <dbReference type="EMBL" id="OZC10637.1"/>
    </source>
</evidence>
<feature type="coiled-coil region" evidence="1">
    <location>
        <begin position="84"/>
        <end position="142"/>
    </location>
</feature>
<dbReference type="AlphaFoldDB" id="A0A238BZE3"/>
<proteinExistence type="predicted"/>
<sequence length="634" mass="70865">MSLREEDGPDTMVEVDGTTVSQNALCPPLQSPQPHCSPVMADSASGSSPDIPSPPNNSEKVTVKKHPAHIDPSDTSALLSATTLSIHEEMLRFQQRKIEELQKELHRSQQQLKHQQQVILAAKKAQQAKRQEDAQLEGNQQQSEADLWLNQLDIKHLNKFHIQLFLQHKLQQQQMQASSHFMTFRNILGRMCLFRKAQITEQQNLASTEEKLQEELHVEQAVQDIVRLIKQDARTALLIVQLLRRYQLERSHAVAAAAQVTEDQSCETEVQHSVQVDPNTLEPVTVVTSQHQCVSLADISMESIQNTSQQKTGATVIIEDELQRYAPTSIPHSKPKSRKKNIVSRQVLQLSLLLAKAADSHEKISGSVDMEEIFKQVLENASKALLESDAEKRSKTDLISSPSCFSEEFEIQKAAVSSPRQHENDNCRIEGNNGSNSTALPSCDQLMQPYVSKTSPASTIYSAKQRMETDMTDGHFEEHVEVFEEGTVDASQTFQYSKNQAFDDLMDVLRDDQVNKPSPYTGANDLKSNNLDFGTGTAYGSDELATLLGDDWFQHDCAIPATSVCSQATEQYTPDVLNEKTDNLDERPPNQNDSLMVSFDHNQVADQNIGMDWLDMMLPSPSPDMDTGGTDLIH</sequence>
<dbReference type="OrthoDB" id="197676at2759"/>
<feature type="compositionally biased region" description="Low complexity" evidence="2">
    <location>
        <begin position="41"/>
        <end position="50"/>
    </location>
</feature>
<keyword evidence="4" id="KW-1185">Reference proteome</keyword>